<comment type="caution">
    <text evidence="2">The sequence shown here is derived from an EMBL/GenBank/DDBJ whole genome shotgun (WGS) entry which is preliminary data.</text>
</comment>
<gene>
    <name evidence="2" type="ORF">B4135_2339</name>
</gene>
<accession>A0A150M1V8</accession>
<name>A0A150M1V8_9BACI</name>
<evidence type="ECO:0000256" key="1">
    <source>
        <dbReference type="SAM" id="MobiDB-lite"/>
    </source>
</evidence>
<sequence length="50" mass="5744">MIATQETARKTKIGPKKEKQPELFAEYSFHLSQRKANLACKHQEKGKQGE</sequence>
<dbReference type="AlphaFoldDB" id="A0A150M1V8"/>
<protein>
    <recommendedName>
        <fullName evidence="4">YfhE family protein</fullName>
    </recommendedName>
</protein>
<dbReference type="STRING" id="301148.B4135_2339"/>
<evidence type="ECO:0000313" key="3">
    <source>
        <dbReference type="Proteomes" id="UP000075683"/>
    </source>
</evidence>
<dbReference type="EMBL" id="LQYT01000050">
    <property type="protein sequence ID" value="KYD18570.1"/>
    <property type="molecule type" value="Genomic_DNA"/>
</dbReference>
<evidence type="ECO:0000313" key="2">
    <source>
        <dbReference type="EMBL" id="KYD18570.1"/>
    </source>
</evidence>
<reference evidence="2 3" key="1">
    <citation type="submission" date="2016-01" db="EMBL/GenBank/DDBJ databases">
        <title>Draft Genome Sequences of Seven Thermophilic Sporeformers Isolated from Foods.</title>
        <authorList>
            <person name="Berendsen E.M."/>
            <person name="Wells-Bennik M.H."/>
            <person name="Krawcyk A.O."/>
            <person name="De Jong A."/>
            <person name="Holsappel S."/>
            <person name="Eijlander R.T."/>
            <person name="Kuipers O.P."/>
        </authorList>
    </citation>
    <scope>NUCLEOTIDE SEQUENCE [LARGE SCALE GENOMIC DNA]</scope>
    <source>
        <strain evidence="2 3">B4135</strain>
    </source>
</reference>
<organism evidence="2 3">
    <name type="scientific">Caldibacillus debilis</name>
    <dbReference type="NCBI Taxonomy" id="301148"/>
    <lineage>
        <taxon>Bacteria</taxon>
        <taxon>Bacillati</taxon>
        <taxon>Bacillota</taxon>
        <taxon>Bacilli</taxon>
        <taxon>Bacillales</taxon>
        <taxon>Bacillaceae</taxon>
        <taxon>Caldibacillus</taxon>
    </lineage>
</organism>
<proteinExistence type="predicted"/>
<feature type="region of interest" description="Disordered" evidence="1">
    <location>
        <begin position="1"/>
        <end position="21"/>
    </location>
</feature>
<dbReference type="Proteomes" id="UP000075683">
    <property type="component" value="Unassembled WGS sequence"/>
</dbReference>
<evidence type="ECO:0008006" key="4">
    <source>
        <dbReference type="Google" id="ProtNLM"/>
    </source>
</evidence>